<dbReference type="RefSeq" id="WP_073380389.1">
    <property type="nucleotide sequence ID" value="NZ_FQZK01000010.1"/>
</dbReference>
<evidence type="ECO:0000313" key="3">
    <source>
        <dbReference type="EMBL" id="SHJ84261.1"/>
    </source>
</evidence>
<dbReference type="InterPro" id="IPR011990">
    <property type="entry name" value="TPR-like_helical_dom_sf"/>
</dbReference>
<proteinExistence type="predicted"/>
<evidence type="ECO:0000313" key="4">
    <source>
        <dbReference type="Proteomes" id="UP000184452"/>
    </source>
</evidence>
<feature type="domain" description="CHAT" evidence="2">
    <location>
        <begin position="503"/>
        <end position="614"/>
    </location>
</feature>
<accession>A0A1M6MLB1</accession>
<evidence type="ECO:0000256" key="1">
    <source>
        <dbReference type="SAM" id="MobiDB-lite"/>
    </source>
</evidence>
<feature type="compositionally biased region" description="Pro residues" evidence="1">
    <location>
        <begin position="1"/>
        <end position="12"/>
    </location>
</feature>
<evidence type="ECO:0000259" key="2">
    <source>
        <dbReference type="Pfam" id="PF12770"/>
    </source>
</evidence>
<dbReference type="EMBL" id="FQZK01000010">
    <property type="protein sequence ID" value="SHJ84261.1"/>
    <property type="molecule type" value="Genomic_DNA"/>
</dbReference>
<reference evidence="3 4" key="1">
    <citation type="submission" date="2016-11" db="EMBL/GenBank/DDBJ databases">
        <authorList>
            <person name="Jaros S."/>
            <person name="Januszkiewicz K."/>
            <person name="Wedrychowicz H."/>
        </authorList>
    </citation>
    <scope>NUCLEOTIDE SEQUENCE [LARGE SCALE GENOMIC DNA]</scope>
    <source>
        <strain evidence="3 4">CGMCC 4.5723</strain>
    </source>
</reference>
<sequence length="627" mass="66067">MTTSPSPCPSPVSSPSVDWRPGRNGRVERSGRLLLRRVVAGVDLAKRGRFERTVEILDDTHPRLRRHPLARESAPVLPGFLANLGLAHILRGGFGAARDHLEEARSLAADRRLHLLELVTRQNLGCLALRGGDSAGAVATFTDLAHRLPADRREALCTDLAEALLAEGHLEEAARTLADGPWAHGRSAQAATLLVEAKLRLLRGDRYRARELVRRVRGAYGAGSLWHGLAERVEAMADQVCAAPRVRAHAELELRRPLSVCRPLPPLVAAHRAVEARPEPWAAPRDPQVARAGLEAALARGDLAAALEWAERAVPAAPGAVGGPVVERYRAALAQGRDRHCLVYARRWERSRYARRLPEREHGPVGGRLAGLLEGRAFVRLAVAGEVVALVVAGGRVHALPLGAPAAVARDLAGALAPVLELAGERPLVIAADPRLGRPQWGTLPGLRDRPVAVVPSARAWADRVARPLPRWRRVLLVSGPGPRGAAREVADLAGIHARARTATRVGEAVSGAAGCDLVHLAGHGRVSERSPLLSSVALDDGPLLALDLVSAPPPEVVVLTSCGAGRFAGALLSAGVRAVVANPAPVLDSGTGRAVAGFHRALAAGAAPPEAVAAHLGRLGFVCLGA</sequence>
<keyword evidence="4" id="KW-1185">Reference proteome</keyword>
<dbReference type="Gene3D" id="1.25.40.10">
    <property type="entry name" value="Tetratricopeptide repeat domain"/>
    <property type="match status" value="1"/>
</dbReference>
<gene>
    <name evidence="3" type="ORF">SAMN05421803_110107</name>
</gene>
<organism evidence="3 4">
    <name type="scientific">Nocardiopsis flavescens</name>
    <dbReference type="NCBI Taxonomy" id="758803"/>
    <lineage>
        <taxon>Bacteria</taxon>
        <taxon>Bacillati</taxon>
        <taxon>Actinomycetota</taxon>
        <taxon>Actinomycetes</taxon>
        <taxon>Streptosporangiales</taxon>
        <taxon>Nocardiopsidaceae</taxon>
        <taxon>Nocardiopsis</taxon>
    </lineage>
</organism>
<dbReference type="AlphaFoldDB" id="A0A1M6MLB1"/>
<protein>
    <submittedName>
        <fullName evidence="3">CHAT domain-containing protein</fullName>
    </submittedName>
</protein>
<dbReference type="STRING" id="758803.SAMN05421803_110107"/>
<dbReference type="InterPro" id="IPR024983">
    <property type="entry name" value="CHAT_dom"/>
</dbReference>
<dbReference type="Pfam" id="PF12770">
    <property type="entry name" value="CHAT"/>
    <property type="match status" value="1"/>
</dbReference>
<dbReference type="SUPFAM" id="SSF48452">
    <property type="entry name" value="TPR-like"/>
    <property type="match status" value="1"/>
</dbReference>
<dbReference type="Proteomes" id="UP000184452">
    <property type="component" value="Unassembled WGS sequence"/>
</dbReference>
<feature type="region of interest" description="Disordered" evidence="1">
    <location>
        <begin position="1"/>
        <end position="24"/>
    </location>
</feature>
<name>A0A1M6MLB1_9ACTN</name>